<proteinExistence type="inferred from homology"/>
<dbReference type="FunFam" id="1.10.1200.10:FF:000005">
    <property type="entry name" value="Nonribosomal peptide synthetase 1"/>
    <property type="match status" value="4"/>
</dbReference>
<comment type="cofactor">
    <cofactor evidence="1">
        <name>pantetheine 4'-phosphate</name>
        <dbReference type="ChEBI" id="CHEBI:47942"/>
    </cofactor>
</comment>
<dbReference type="NCBIfam" id="NF003417">
    <property type="entry name" value="PRK04813.1"/>
    <property type="match status" value="4"/>
</dbReference>
<dbReference type="PANTHER" id="PTHR45527:SF1">
    <property type="entry name" value="FATTY ACID SYNTHASE"/>
    <property type="match status" value="1"/>
</dbReference>
<dbReference type="FunFam" id="3.40.50.980:FF:000001">
    <property type="entry name" value="Non-ribosomal peptide synthetase"/>
    <property type="match status" value="4"/>
</dbReference>
<dbReference type="GO" id="GO:0044550">
    <property type="term" value="P:secondary metabolite biosynthetic process"/>
    <property type="evidence" value="ECO:0007669"/>
    <property type="project" value="UniProtKB-ARBA"/>
</dbReference>
<feature type="domain" description="Carrier" evidence="5">
    <location>
        <begin position="990"/>
        <end position="1064"/>
    </location>
</feature>
<dbReference type="InterPro" id="IPR023213">
    <property type="entry name" value="CAT-like_dom_sf"/>
</dbReference>
<comment type="similarity">
    <text evidence="2">Belongs to the ATP-dependent AMP-binding enzyme family.</text>
</comment>
<dbReference type="InterPro" id="IPR006162">
    <property type="entry name" value="Ppantetheine_attach_site"/>
</dbReference>
<evidence type="ECO:0000256" key="4">
    <source>
        <dbReference type="ARBA" id="ARBA00022553"/>
    </source>
</evidence>
<dbReference type="CDD" id="cd17651">
    <property type="entry name" value="A_NRPS_VisG_like"/>
    <property type="match status" value="1"/>
</dbReference>
<dbReference type="Pfam" id="PF00668">
    <property type="entry name" value="Condensation"/>
    <property type="match status" value="4"/>
</dbReference>
<organism evidence="6 7">
    <name type="scientific">Xenorhabdus stockiae</name>
    <dbReference type="NCBI Taxonomy" id="351614"/>
    <lineage>
        <taxon>Bacteria</taxon>
        <taxon>Pseudomonadati</taxon>
        <taxon>Pseudomonadota</taxon>
        <taxon>Gammaproteobacteria</taxon>
        <taxon>Enterobacterales</taxon>
        <taxon>Morganellaceae</taxon>
        <taxon>Xenorhabdus</taxon>
    </lineage>
</organism>
<dbReference type="InterPro" id="IPR045851">
    <property type="entry name" value="AMP-bd_C_sf"/>
</dbReference>
<dbReference type="InterPro" id="IPR001242">
    <property type="entry name" value="Condensation_dom"/>
</dbReference>
<dbReference type="GO" id="GO:0003824">
    <property type="term" value="F:catalytic activity"/>
    <property type="evidence" value="ECO:0007669"/>
    <property type="project" value="InterPro"/>
</dbReference>
<evidence type="ECO:0000256" key="3">
    <source>
        <dbReference type="ARBA" id="ARBA00022450"/>
    </source>
</evidence>
<dbReference type="PROSITE" id="PS50075">
    <property type="entry name" value="CARRIER"/>
    <property type="match status" value="4"/>
</dbReference>
<dbReference type="CDD" id="cd17643">
    <property type="entry name" value="A_NRPS_Cytc1-like"/>
    <property type="match status" value="1"/>
</dbReference>
<evidence type="ECO:0000313" key="7">
    <source>
        <dbReference type="Proteomes" id="UP000222366"/>
    </source>
</evidence>
<dbReference type="Gene3D" id="2.30.38.10">
    <property type="entry name" value="Luciferase, Domain 3"/>
    <property type="match status" value="4"/>
</dbReference>
<dbReference type="InterPro" id="IPR036736">
    <property type="entry name" value="ACP-like_sf"/>
</dbReference>
<dbReference type="PROSITE" id="PS00455">
    <property type="entry name" value="AMP_BINDING"/>
    <property type="match status" value="4"/>
</dbReference>
<dbReference type="CDD" id="cd19544">
    <property type="entry name" value="E-C_NRPS"/>
    <property type="match status" value="3"/>
</dbReference>
<dbReference type="CDD" id="cd17646">
    <property type="entry name" value="A_NRPS_AB3403-like"/>
    <property type="match status" value="1"/>
</dbReference>
<dbReference type="InterPro" id="IPR009081">
    <property type="entry name" value="PP-bd_ACP"/>
</dbReference>
<dbReference type="SUPFAM" id="SSF52777">
    <property type="entry name" value="CoA-dependent acyltransferases"/>
    <property type="match status" value="8"/>
</dbReference>
<dbReference type="InterPro" id="IPR010071">
    <property type="entry name" value="AA_adenyl_dom"/>
</dbReference>
<evidence type="ECO:0000256" key="1">
    <source>
        <dbReference type="ARBA" id="ARBA00001957"/>
    </source>
</evidence>
<name>A0A2D0KW94_9GAMM</name>
<dbReference type="Pfam" id="PF13193">
    <property type="entry name" value="AMP-binding_C"/>
    <property type="match status" value="4"/>
</dbReference>
<dbReference type="FunFam" id="3.40.50.12780:FF:000012">
    <property type="entry name" value="Non-ribosomal peptide synthetase"/>
    <property type="match status" value="4"/>
</dbReference>
<dbReference type="FunFam" id="2.30.38.10:FF:000001">
    <property type="entry name" value="Non-ribosomal peptide synthetase PvdI"/>
    <property type="match status" value="4"/>
</dbReference>
<dbReference type="Gene3D" id="3.30.559.30">
    <property type="entry name" value="Nonribosomal peptide synthetase, condensation domain"/>
    <property type="match status" value="4"/>
</dbReference>
<dbReference type="InterPro" id="IPR020845">
    <property type="entry name" value="AMP-binding_CS"/>
</dbReference>
<dbReference type="SUPFAM" id="SSF47336">
    <property type="entry name" value="ACP-like"/>
    <property type="match status" value="4"/>
</dbReference>
<keyword evidence="7" id="KW-1185">Reference proteome</keyword>
<dbReference type="RefSeq" id="WP_099123799.1">
    <property type="nucleotide sequence ID" value="NZ_CAWNRH010000093.1"/>
</dbReference>
<dbReference type="GO" id="GO:0005737">
    <property type="term" value="C:cytoplasm"/>
    <property type="evidence" value="ECO:0007669"/>
    <property type="project" value="TreeGrafter"/>
</dbReference>
<dbReference type="NCBIfam" id="TIGR01733">
    <property type="entry name" value="AA-adenyl-dom"/>
    <property type="match status" value="4"/>
</dbReference>
<dbReference type="InterPro" id="IPR000873">
    <property type="entry name" value="AMP-dep_synth/lig_dom"/>
</dbReference>
<dbReference type="FunFam" id="3.30.300.30:FF:000010">
    <property type="entry name" value="Enterobactin synthetase component F"/>
    <property type="match status" value="4"/>
</dbReference>
<dbReference type="Pfam" id="PF00501">
    <property type="entry name" value="AMP-binding"/>
    <property type="match status" value="4"/>
</dbReference>
<dbReference type="GO" id="GO:0031177">
    <property type="term" value="F:phosphopantetheine binding"/>
    <property type="evidence" value="ECO:0007669"/>
    <property type="project" value="TreeGrafter"/>
</dbReference>
<sequence length="4355" mass="484619">MNTQRNHNPSSGGEFSLSSTQQVIWFDQMTRPASSDYNLSILVCIEGWLDESLFIQALEAVISHHDALRLRLIETDVMPRQTFVDTLPLPLTIYDFSQETDAESRAEQQIHANFIRPFCLYNELWHTGLFRVSENRWYWQFCCHHLLSDGMGLKLIIKALLEHYRHLAIGENLPDIAPSYLDFITEDQAYLNSKLYMRDLQFWQKRYETLPSALLPLSHSRKPATSELVKPIFWQLDKTLSQQIENIAAAHGLSVLHFMYAILACYFTRINGTEEIVIGIPVHNRKNKKQKSTLGMFSSIIPIRVTIHADDSVLDIMHKVATELHHCYKHQRFPITEINQHTQIKQKTGRSQLFDIALSFEPFDVCTSIENIAMALKGSYRGVMFPLSIAIHQYSISTTSRIEKENKPFTIAFSYDSNYLSYEDVITLQSRLALLTEAAVISLDTKVKQAPLLPETEQHNLLFTFNNTEAEFPQDALIHELFEQQVTLTPEATAVVFEEQSLSYNELNCRANQLAHYLIGLGVKPDDRVAICVERSLDMVVGLLAILKAGGAYVPLDPAYPPERLAYMLADSAPVVLLIQTTLSEIVRVPSLPVIKLDELPFSTLVNLPESNPVAAMQGLNSQHLAYVIYTSGSTGQPKGVMNSHRALCNRLVWMQNTYQLTPEDRVLQKTPFSFDVSVWEFFWPLLYGACLVMARPEGHKNVDYLAQLIEKADITTLHFVPSMLQLFVQGMKSPHTLPSLRRVMCSGEALPAELQQRFFSRFNAELHNLYGPTEAAIDVTYWKCQRDDKRHFVPIGYPIANTQMYVLDKNGQPVPLGVSGEIHIGGVGVARGYLNRPALTAERFIADPFSPQPDARLYKTGDLGRWLPDGSLEYLGRNDFQVKLRGFRIELGEIEARLMQCPGVQDAVVMVREDTEGNTRLAAYLCAEAGTELVPVDLRRQLAQHLADCMLPCAFVILDTFPLTPNGKLDRKALPIPDLSSVLTRDYAAPIGDVETALVEIWQDLLEVERVGRHDHFFELGGHSLIAVSLIEQLRDRGYLLEVPTVFATPLLAEMAQAIEDRQDTQDILVPPNLIPDGCTVITPDMLPLVTLSQTEIDTVIATVAGGVTNVQDIYPLSPLQAGILFHHQLQENEDAYLLSSLLAFDNHAHLATFLNALQQVIDRHDILRTAVCWQGLSQPVQVVWRQAPLLVTPFIPTSVQDIPSQLQAHTAQRMNISQAPLFAVSIAPDPDSNEWLLALSFHHLVCDHITLTLIMNEIQQRLQKQRGQADALPPPLPYRNFIAQTLSVPESVHENYFRQQLVDIDEPTAPFGLLNVQGNGTDVTETRLELDIVLSRTIRALARQLGVSPSVFFHVACAQILAHTSGRDDVVFGTVLLGRLQGMTGGTQNMGMFINTLPVRVSLKNHSVLEVVKSTARNLVDLLSHEQASLALAQRCSGVIPPTPLFSVLFNYRHSQSDFTAEAIWDGVHLLASVERTNYPITLSVDDLGEGFTLVALTENRVDPNRVIHYLHTALSELINTLKTDPQRSVLTLPILPAAERQLLLEHFNATQIDFPREALIHELFEQQVTRTPEAIAVVWEAKTLSYSELNRQANQLAHYLIEFGVKPDDRVAICVERSPAMIVGILAILKAGGAYVPLDPAYPAERLAYMLTDAEPVALLTQSGREDLPSHPAPTVLLDTQTSLFDTLPDHNPDRHCSGLTSQHLAYVIYTSGSTGTPKGVAIAHRNTVNFLTWAQRTFSDKELAHTLFATSLNFDLAVYECFAPLISGGTVHLVANILSLLHAETGENPVSLMNTVPSAITPLIDADALPITVQTVNLAGEALKPRIVEHLFSHAQIQAVCNLYGPSETTTYSTWARMDRADGFVPHIGRPIANTRIYILNSVGQLVPLGVIGEIHIGGVGVARGYLNHPELTAERFVVDPFSPEPEARMYKTGDLGRWLPDGNIEYLGRSDFQIKIRGFRIEPEEIEAQLLACDGVKAAVVIGRESENGGQRLVAYLIPQPDITLNPAGLRNQLRTRLAEYMLPSAFVILDRFPLTPNGKLDREALPAPDLSAVITRDYADPVGEVETILTEIWQELLGLERVGRHDHFFELGGHSLIAVSLIEQLRRRGYSLEVRSIFATPLLSEMAQAIHAQQDTSDIFVPANRIPDGCTHITPDMLPLVTLSQTEINTIVATVAGGVANVQDIYPLSPLQEGLLFHHQLQEDGDAYLSNSLLAFDTRSRLDTFLNALQQVIDRHDILRTAFCWQGLCKPMQVVWREAKLSVMSFIPISAENIPSQLQANITNRLDITQAPLFTASTVYDPASEEWLLALSFHHLVCDNMTLTLIMDEIQQLLQKQTVQGQAIELTPPLLYHNFIAQTLNVPDSVHEDYFRQQLADIDEPTAPFGLLNVQGNGTDVTESRLSLDKTLAHTLRAQARRLGISASVLFHVAWAQVLAKICGQEKVVFGTVLLGRLHGSADADQMMGMLINTLPIRVSLSNFSVLEVVQATAKNLANLLEHEQAPLALAQNCSGVIPPMPLFSVLFNYRHGSSIPAEAEKRVWKGIRLLASVERTNYPITLSVDDTEDGFTLVAQSVAGAEPCRLVNYLHTALSELVNTLMTEPQRPALDLSILPAAEHQLLLENFNATQADFPQDTLIHELFEQQVDRTPEAIAVVWEGKTLSYSELNRQANQLAHYLIELGVKPDDRVAICVERSLDMIVGILAILKAGGAYVPLDPAYPADRLTYMLADADPVVLLLQTTLSEIFGELALPIVRLDDQLLPTLANQPETNPVAAAQGLTPCHMAYVIYTSGSTGQPKGVMVEHTNVTRLLATTQSRFRFDNNDIWTLFHSFAFDFSVWELWGALAYGGRLVVISTECARSPQMFYELLCREQVTVLNQTPSAFRQLIVAQNAMPHAQHTLRCIIFGGEALELHTLAPWVDRNPTEQTRLVNMYGITEITVHATYRELTEPDVYSGKGSLIGQPLDDLRIYVLDVYGQPAPLGVAGELYVAGAGVARGYLNRPELTSERFLPDVFSDRPGMRMYKTGDLARWLPDGNLEYLGRNDFQVKLRGFRIELGEIEAGLMQCPGVQEAVVIAREDAEGNTRLVAYLCAEAGTELMPVDLRRQLAQHLAEYMIPSAFVMLDTFPLTPNGKLDRKALPAPDLYAVITRDYEAPIGDVEIALSEIWQELLGLERVGRHDHFFELGGHSLIAVSLIEQLRSRGYLLEVRSIFATPLLTDMAQAIQARQDAPDMLVPPNRIPDGCTRITPDMLPLVTLSQTEIDTIVATVAGGVANVQDIYPLSPLQEGILFHHQLQEDVDTYLLNTLLAFDTRSRLDTFLNALQQVIDRHDILRTAFCWHGLSQPVQVVWRQAKLPVTSFVLAQQQPPQSISRLDITQAPLFAASIALDSDSNEWLLTLNFHHLVSDHMTLEFIMKEIFLLLDGQEESLPAPLPYRNFIAQILKIPNSVHESYFRERFADIDEPTAPFGLLNIQGSGANLVEARLRLNDTLAQTLRAQSRRLGVSPSVLFHIAFAQMLAHISDREEVVFGTVLLGRLHGSAGADRVMGMFINTLPIRISLNNLNVWEVVQATAANLAELLEHEQAPLALAQRCSRVIPPLPLFSALFNYRYSPSVPEEKSGWEGVHLLAAEERTNYPLDLSVDDSGDGFTLIAQTANTVDPERIVNYLNTALCGLMEALQTDAQKLVRELPILSDAERQQLLEDFNTTQTDFPSTAFIHTLFEQQAQYKPNAIAVITENSSLSYGELNQRANQLAYALIAVGIQPDDRIALCVERSLDMIIGILGILKAGAGYVPLDPSHPDKRRAYVLSDCAPRLLLTQQHLQEYVSNSDIPVWFLDEAKYLERVARYPVINPEPEQLGLQSHHLAYVVYTSGSTGLPKGVMVEHRNVVNFIHAQCQISGLNAADRVLQFSTIAFDASVGEIFPTLATGATLILRPPHLQIPDAAFSHFLQEQAVSIADLPTAFWHQWGQEIKAGRSEFSPTLRSITIGGEKADPHYLADWLSLPETEHCRWIDTYGPTETTVIATSMKLNGSIWPDATEKLSIGRPIANTRIYILDKQKQPVPFGVRGEIYIGGVGVARGYLNRPDLTAERFVVDPFSPEPEARMYKTGDLGRWLPGGNIEYLGRNDFQVKIRGFRIEPEEIGAQLLACDGVKEAIVIAHEADNGEKRLIAYLVAQPDVMLETANLREQLKLCLPSYMLPSAFVMLDTFPLTPNGKLDRKALPAPDLSAVITRDYAEPVGDVENRLAQIWQELLGLERIGRHDSFFEIGGHSLLAARLIARIQTEFLVQIPIVSIFQSSGLSELSELILSAQMSSAWGDDSELIKKNLDAMSAEELIAILSGDTEE</sequence>
<evidence type="ECO:0000259" key="5">
    <source>
        <dbReference type="PROSITE" id="PS50075"/>
    </source>
</evidence>
<dbReference type="InterPro" id="IPR025110">
    <property type="entry name" value="AMP-bd_C"/>
</dbReference>
<keyword evidence="4" id="KW-0597">Phosphoprotein</keyword>
<dbReference type="PROSITE" id="PS00012">
    <property type="entry name" value="PHOSPHOPANTETHEINE"/>
    <property type="match status" value="1"/>
</dbReference>
<dbReference type="GO" id="GO:0043041">
    <property type="term" value="P:amino acid activation for nonribosomal peptide biosynthetic process"/>
    <property type="evidence" value="ECO:0007669"/>
    <property type="project" value="TreeGrafter"/>
</dbReference>
<reference evidence="6 7" key="1">
    <citation type="journal article" date="2017" name="Nat. Microbiol.">
        <title>Natural product diversity associated with the nematode symbionts Photorhabdus and Xenorhabdus.</title>
        <authorList>
            <person name="Tobias N.J."/>
            <person name="Wolff H."/>
            <person name="Djahanschiri B."/>
            <person name="Grundmann F."/>
            <person name="Kronenwerth M."/>
            <person name="Shi Y.M."/>
            <person name="Simonyi S."/>
            <person name="Grun P."/>
            <person name="Shapiro-Ilan D."/>
            <person name="Pidot S.J."/>
            <person name="Stinear T.P."/>
            <person name="Ebersberger I."/>
            <person name="Bode H.B."/>
        </authorList>
    </citation>
    <scope>NUCLEOTIDE SEQUENCE [LARGE SCALE GENOMIC DNA]</scope>
    <source>
        <strain evidence="6 7">DSM 17904</strain>
    </source>
</reference>
<feature type="domain" description="Carrier" evidence="5">
    <location>
        <begin position="4246"/>
        <end position="4321"/>
    </location>
</feature>
<dbReference type="Gene3D" id="1.10.1200.10">
    <property type="entry name" value="ACP-like"/>
    <property type="match status" value="4"/>
</dbReference>
<comment type="caution">
    <text evidence="6">The sequence shown here is derived from an EMBL/GenBank/DDBJ whole genome shotgun (WGS) entry which is preliminary data.</text>
</comment>
<dbReference type="SUPFAM" id="SSF56801">
    <property type="entry name" value="Acetyl-CoA synthetase-like"/>
    <property type="match status" value="4"/>
</dbReference>
<dbReference type="Gene3D" id="3.30.300.30">
    <property type="match status" value="4"/>
</dbReference>
<feature type="domain" description="Carrier" evidence="5">
    <location>
        <begin position="3161"/>
        <end position="3235"/>
    </location>
</feature>
<dbReference type="FunFam" id="3.40.50.980:FF:000002">
    <property type="entry name" value="Enterobactin synthetase component F"/>
    <property type="match status" value="2"/>
</dbReference>
<dbReference type="PANTHER" id="PTHR45527">
    <property type="entry name" value="NONRIBOSOMAL PEPTIDE SYNTHETASE"/>
    <property type="match status" value="1"/>
</dbReference>
<evidence type="ECO:0000313" key="6">
    <source>
        <dbReference type="EMBL" id="PHM67595.1"/>
    </source>
</evidence>
<keyword evidence="3" id="KW-0596">Phosphopantetheine</keyword>
<evidence type="ECO:0000256" key="2">
    <source>
        <dbReference type="ARBA" id="ARBA00006432"/>
    </source>
</evidence>
<dbReference type="Gene3D" id="3.30.559.10">
    <property type="entry name" value="Chloramphenicol acetyltransferase-like domain"/>
    <property type="match status" value="4"/>
</dbReference>
<dbReference type="Proteomes" id="UP000222366">
    <property type="component" value="Unassembled WGS sequence"/>
</dbReference>
<gene>
    <name evidence="6" type="ORF">Xsto_00158</name>
</gene>
<dbReference type="Gene3D" id="3.40.50.980">
    <property type="match status" value="8"/>
</dbReference>
<feature type="domain" description="Carrier" evidence="5">
    <location>
        <begin position="2066"/>
        <end position="2140"/>
    </location>
</feature>
<dbReference type="EMBL" id="NJAJ01000002">
    <property type="protein sequence ID" value="PHM67595.1"/>
    <property type="molecule type" value="Genomic_DNA"/>
</dbReference>
<protein>
    <submittedName>
        <fullName evidence="6">Amino acid adenylation</fullName>
    </submittedName>
</protein>
<accession>A0A2D0KW94</accession>
<dbReference type="Pfam" id="PF00550">
    <property type="entry name" value="PP-binding"/>
    <property type="match status" value="4"/>
</dbReference>